<protein>
    <submittedName>
        <fullName evidence="8">TOX high mobility group box family member 4-B</fullName>
    </submittedName>
</protein>
<dbReference type="AlphaFoldDB" id="A0A1S3I2M5"/>
<feature type="region of interest" description="Disordered" evidence="5">
    <location>
        <begin position="233"/>
        <end position="303"/>
    </location>
</feature>
<evidence type="ECO:0000256" key="2">
    <source>
        <dbReference type="ARBA" id="ARBA00023125"/>
    </source>
</evidence>
<dbReference type="GO" id="GO:0006357">
    <property type="term" value="P:regulation of transcription by RNA polymerase II"/>
    <property type="evidence" value="ECO:0007669"/>
    <property type="project" value="TreeGrafter"/>
</dbReference>
<name>A0A1S3I2M5_LINAN</name>
<organism evidence="7 8">
    <name type="scientific">Lingula anatina</name>
    <name type="common">Brachiopod</name>
    <name type="synonym">Lingula unguis</name>
    <dbReference type="NCBI Taxonomy" id="7574"/>
    <lineage>
        <taxon>Eukaryota</taxon>
        <taxon>Metazoa</taxon>
        <taxon>Spiralia</taxon>
        <taxon>Lophotrochozoa</taxon>
        <taxon>Brachiopoda</taxon>
        <taxon>Linguliformea</taxon>
        <taxon>Lingulata</taxon>
        <taxon>Lingulida</taxon>
        <taxon>Linguloidea</taxon>
        <taxon>Lingulidae</taxon>
        <taxon>Lingula</taxon>
    </lineage>
</organism>
<dbReference type="SMART" id="SM00398">
    <property type="entry name" value="HMG"/>
    <property type="match status" value="1"/>
</dbReference>
<evidence type="ECO:0000259" key="6">
    <source>
        <dbReference type="PROSITE" id="PS50118"/>
    </source>
</evidence>
<dbReference type="GO" id="GO:0031490">
    <property type="term" value="F:chromatin DNA binding"/>
    <property type="evidence" value="ECO:0007669"/>
    <property type="project" value="TreeGrafter"/>
</dbReference>
<evidence type="ECO:0000256" key="5">
    <source>
        <dbReference type="SAM" id="MobiDB-lite"/>
    </source>
</evidence>
<gene>
    <name evidence="8" type="primary">LOC106160444</name>
</gene>
<dbReference type="Proteomes" id="UP000085678">
    <property type="component" value="Unplaced"/>
</dbReference>
<evidence type="ECO:0000313" key="7">
    <source>
        <dbReference type="Proteomes" id="UP000085678"/>
    </source>
</evidence>
<dbReference type="PROSITE" id="PS50118">
    <property type="entry name" value="HMG_BOX_2"/>
    <property type="match status" value="1"/>
</dbReference>
<feature type="compositionally biased region" description="Polar residues" evidence="5">
    <location>
        <begin position="548"/>
        <end position="557"/>
    </location>
</feature>
<dbReference type="PANTHER" id="PTHR45781">
    <property type="entry name" value="AGAP000281-PA"/>
    <property type="match status" value="1"/>
</dbReference>
<sequence>MHNVAVWNYERQGDCSLLNGWPPQKMYYVPSINEEEFDALPIDYSVNSEACLGNQLSQPAPSTSHQLQLNSFIGNYADNNKGLTFNQTQQVYYQQDHHTDHAFETPPNAIIAAEVSANHDDYQNGGIVEVTPQFPPQTLDIPDIILSNNFSAFQPQDQYQTGSIATGSETYCGHISAFTTRSVNQSAQAFHSDHSFGGYFKVPHLPVSGGGHYLHPSGHCYNSYCHMEGGVVSPAGSTHSSPSRPDTSEDSDDCLPLSQLAGPGHQRASPVPATDPGLPVKKKRGRTPKKKKKKDPNEPQKPVSAYALFFRDTQAAIKGQNPSATFGEISKIVASMWDNLDPDSKNVYKQRTETAKKEYLKLLAAYRATQVSQEGAELHTPPVPKKKKPSPPPQQKEEAEEEAEGEESLGQQSPDDDDGAGKEGEHAVTAEQNFKQQQQQQSQQQQQPATAKVVFPGKDGKPITLTLTPSSLLGHKNLTRVLPKAEILTNQQENVPAEGVESGMKVITTTSGKITKKIIQLHVNPDQLKQFQSIAPKTTTTISDPQQVLASSGQMENQIPAPEAPKEEPSPLPVCLRDGCNNPSVENPQWDQEYCSSQCVVSHCRDVFTAWVAARQASYNQA</sequence>
<feature type="domain" description="HMG box" evidence="6">
    <location>
        <begin position="299"/>
        <end position="367"/>
    </location>
</feature>
<dbReference type="Gene3D" id="1.10.30.10">
    <property type="entry name" value="High mobility group box domain"/>
    <property type="match status" value="1"/>
</dbReference>
<dbReference type="FunFam" id="1.10.30.10:FF:000005">
    <property type="entry name" value="TOX high mobility group box family member 3"/>
    <property type="match status" value="1"/>
</dbReference>
<keyword evidence="3 4" id="KW-0539">Nucleus</keyword>
<comment type="subcellular location">
    <subcellularLocation>
        <location evidence="1">Nucleus</location>
    </subcellularLocation>
</comment>
<evidence type="ECO:0000256" key="3">
    <source>
        <dbReference type="ARBA" id="ARBA00023242"/>
    </source>
</evidence>
<evidence type="ECO:0000313" key="8">
    <source>
        <dbReference type="RefSeq" id="XP_013392522.1"/>
    </source>
</evidence>
<dbReference type="GO" id="GO:0005634">
    <property type="term" value="C:nucleus"/>
    <property type="evidence" value="ECO:0007669"/>
    <property type="project" value="UniProtKB-SubCell"/>
</dbReference>
<dbReference type="InParanoid" id="A0A1S3I2M5"/>
<reference evidence="8" key="1">
    <citation type="submission" date="2025-08" db="UniProtKB">
        <authorList>
            <consortium name="RefSeq"/>
        </authorList>
    </citation>
    <scope>IDENTIFICATION</scope>
    <source>
        <tissue evidence="8">Gonads</tissue>
    </source>
</reference>
<dbReference type="CDD" id="cd21995">
    <property type="entry name" value="HMG-box_TOX-like"/>
    <property type="match status" value="1"/>
</dbReference>
<feature type="compositionally biased region" description="Low complexity" evidence="5">
    <location>
        <begin position="436"/>
        <end position="447"/>
    </location>
</feature>
<feature type="compositionally biased region" description="Polar residues" evidence="5">
    <location>
        <begin position="235"/>
        <end position="245"/>
    </location>
</feature>
<dbReference type="RefSeq" id="XP_013392522.1">
    <property type="nucleotide sequence ID" value="XM_013537068.1"/>
</dbReference>
<dbReference type="Pfam" id="PF00505">
    <property type="entry name" value="HMG_box"/>
    <property type="match status" value="1"/>
</dbReference>
<dbReference type="SUPFAM" id="SSF47095">
    <property type="entry name" value="HMG-box"/>
    <property type="match status" value="1"/>
</dbReference>
<evidence type="ECO:0000256" key="4">
    <source>
        <dbReference type="PROSITE-ProRule" id="PRU00267"/>
    </source>
</evidence>
<feature type="compositionally biased region" description="Basic and acidic residues" evidence="5">
    <location>
        <begin position="419"/>
        <end position="428"/>
    </location>
</feature>
<dbReference type="STRING" id="7574.A0A1S3I2M5"/>
<proteinExistence type="predicted"/>
<dbReference type="GeneID" id="106160444"/>
<feature type="region of interest" description="Disordered" evidence="5">
    <location>
        <begin position="548"/>
        <end position="570"/>
    </location>
</feature>
<keyword evidence="2 4" id="KW-0238">DNA-binding</keyword>
<dbReference type="InterPro" id="IPR009071">
    <property type="entry name" value="HMG_box_dom"/>
</dbReference>
<keyword evidence="7" id="KW-1185">Reference proteome</keyword>
<feature type="region of interest" description="Disordered" evidence="5">
    <location>
        <begin position="372"/>
        <end position="462"/>
    </location>
</feature>
<feature type="compositionally biased region" description="Acidic residues" evidence="5">
    <location>
        <begin position="398"/>
        <end position="407"/>
    </location>
</feature>
<feature type="compositionally biased region" description="Basic residues" evidence="5">
    <location>
        <begin position="280"/>
        <end position="294"/>
    </location>
</feature>
<dbReference type="InterPro" id="IPR036910">
    <property type="entry name" value="HMG_box_dom_sf"/>
</dbReference>
<feature type="DNA-binding region" description="HMG box" evidence="4">
    <location>
        <begin position="299"/>
        <end position="367"/>
    </location>
</feature>
<dbReference type="KEGG" id="lak:106160444"/>
<dbReference type="InterPro" id="IPR051365">
    <property type="entry name" value="TOX_HMG-box_domain"/>
</dbReference>
<evidence type="ECO:0000256" key="1">
    <source>
        <dbReference type="ARBA" id="ARBA00004123"/>
    </source>
</evidence>
<accession>A0A1S3I2M5</accession>
<dbReference type="OrthoDB" id="10027956at2759"/>
<dbReference type="PANTHER" id="PTHR45781:SF1">
    <property type="entry name" value="HMG BOX DOMAIN-CONTAINING PROTEIN"/>
    <property type="match status" value="1"/>
</dbReference>